<dbReference type="Proteomes" id="UP001055879">
    <property type="component" value="Linkage Group LG07"/>
</dbReference>
<evidence type="ECO:0000313" key="2">
    <source>
        <dbReference type="Proteomes" id="UP001055879"/>
    </source>
</evidence>
<proteinExistence type="predicted"/>
<name>A0ACB9B376_ARCLA</name>
<comment type="caution">
    <text evidence="1">The sequence shown here is derived from an EMBL/GenBank/DDBJ whole genome shotgun (WGS) entry which is preliminary data.</text>
</comment>
<reference evidence="1 2" key="2">
    <citation type="journal article" date="2022" name="Mol. Ecol. Resour.">
        <title>The genomes of chicory, endive, great burdock and yacon provide insights into Asteraceae paleo-polyploidization history and plant inulin production.</title>
        <authorList>
            <person name="Fan W."/>
            <person name="Wang S."/>
            <person name="Wang H."/>
            <person name="Wang A."/>
            <person name="Jiang F."/>
            <person name="Liu H."/>
            <person name="Zhao H."/>
            <person name="Xu D."/>
            <person name="Zhang Y."/>
        </authorList>
    </citation>
    <scope>NUCLEOTIDE SEQUENCE [LARGE SCALE GENOMIC DNA]</scope>
    <source>
        <strain evidence="2">cv. Niubang</strain>
    </source>
</reference>
<dbReference type="EMBL" id="CM042053">
    <property type="protein sequence ID" value="KAI3716058.1"/>
    <property type="molecule type" value="Genomic_DNA"/>
</dbReference>
<organism evidence="1 2">
    <name type="scientific">Arctium lappa</name>
    <name type="common">Greater burdock</name>
    <name type="synonym">Lappa major</name>
    <dbReference type="NCBI Taxonomy" id="4217"/>
    <lineage>
        <taxon>Eukaryota</taxon>
        <taxon>Viridiplantae</taxon>
        <taxon>Streptophyta</taxon>
        <taxon>Embryophyta</taxon>
        <taxon>Tracheophyta</taxon>
        <taxon>Spermatophyta</taxon>
        <taxon>Magnoliopsida</taxon>
        <taxon>eudicotyledons</taxon>
        <taxon>Gunneridae</taxon>
        <taxon>Pentapetalae</taxon>
        <taxon>asterids</taxon>
        <taxon>campanulids</taxon>
        <taxon>Asterales</taxon>
        <taxon>Asteraceae</taxon>
        <taxon>Carduoideae</taxon>
        <taxon>Cardueae</taxon>
        <taxon>Arctiinae</taxon>
        <taxon>Arctium</taxon>
    </lineage>
</organism>
<keyword evidence="2" id="KW-1185">Reference proteome</keyword>
<reference evidence="2" key="1">
    <citation type="journal article" date="2022" name="Mol. Ecol. Resour.">
        <title>The genomes of chicory, endive, great burdock and yacon provide insights into Asteraceae palaeo-polyploidization history and plant inulin production.</title>
        <authorList>
            <person name="Fan W."/>
            <person name="Wang S."/>
            <person name="Wang H."/>
            <person name="Wang A."/>
            <person name="Jiang F."/>
            <person name="Liu H."/>
            <person name="Zhao H."/>
            <person name="Xu D."/>
            <person name="Zhang Y."/>
        </authorList>
    </citation>
    <scope>NUCLEOTIDE SEQUENCE [LARGE SCALE GENOMIC DNA]</scope>
    <source>
        <strain evidence="2">cv. Niubang</strain>
    </source>
</reference>
<accession>A0ACB9B376</accession>
<sequence>MPIDPIEIEYDANISGTEDDGIEEDHGTGDEDVITSVGTSNAWTAFRDSLAQDIEKNCVIAEPPVWEAYLQVHKEATKWKNKTFPHFEDLCIVFGKDRANGSRVRDVVEMEDVSMEDHNNQFEDNLSNDQDDASNAHTNVHSQECSSGSKKRKNRNESLHEVINNATFVLGDKLMKASEAMMEVEVQMLKKREKIADELEKFGTFSETEMFNALLKITKDSESVITFWSLKEARRENWVRFMLDR</sequence>
<protein>
    <submittedName>
        <fullName evidence="1">Uncharacterized protein</fullName>
    </submittedName>
</protein>
<evidence type="ECO:0000313" key="1">
    <source>
        <dbReference type="EMBL" id="KAI3716058.1"/>
    </source>
</evidence>
<gene>
    <name evidence="1" type="ORF">L6452_23116</name>
</gene>